<dbReference type="InterPro" id="IPR012347">
    <property type="entry name" value="Ferritin-like"/>
</dbReference>
<feature type="domain" description="DUF4142" evidence="1">
    <location>
        <begin position="50"/>
        <end position="184"/>
    </location>
</feature>
<evidence type="ECO:0000313" key="3">
    <source>
        <dbReference type="Proteomes" id="UP000664144"/>
    </source>
</evidence>
<dbReference type="AlphaFoldDB" id="A0A939F0K2"/>
<dbReference type="PROSITE" id="PS51257">
    <property type="entry name" value="PROKAR_LIPOPROTEIN"/>
    <property type="match status" value="1"/>
</dbReference>
<dbReference type="InterPro" id="IPR025419">
    <property type="entry name" value="DUF4142"/>
</dbReference>
<dbReference type="Gene3D" id="1.20.1260.10">
    <property type="match status" value="1"/>
</dbReference>
<gene>
    <name evidence="2" type="ORF">J0X19_23420</name>
</gene>
<proteinExistence type="predicted"/>
<comment type="caution">
    <text evidence="2">The sequence shown here is derived from an EMBL/GenBank/DDBJ whole genome shotgun (WGS) entry which is preliminary data.</text>
</comment>
<dbReference type="PANTHER" id="PTHR38593">
    <property type="entry name" value="BLR2558 PROTEIN"/>
    <property type="match status" value="1"/>
</dbReference>
<sequence>MRASQLTALLVLPLFTACSGGESNKDPVAEAKFQNEKRIGNEDITAKQERDAEFMVTAANRGLFDLEISQIAKRKATSPDVKYVAEAVASQHGPMQAELKSLAEKKSIVLPASLGGDQAKLVGELTALNGTAFDRKYLELLEETHKKGVDEFDDMSEDAYDGDIRALAAKYLPTLKSHREAADQAADKLPK</sequence>
<dbReference type="RefSeq" id="WP_206986840.1">
    <property type="nucleotide sequence ID" value="NZ_JAFLQZ010000026.1"/>
</dbReference>
<dbReference type="PANTHER" id="PTHR38593:SF1">
    <property type="entry name" value="BLR2558 PROTEIN"/>
    <property type="match status" value="1"/>
</dbReference>
<name>A0A939F0K2_9BACT</name>
<reference evidence="2" key="1">
    <citation type="submission" date="2021-03" db="EMBL/GenBank/DDBJ databases">
        <authorList>
            <person name="Kim M.K."/>
        </authorList>
    </citation>
    <scope>NUCLEOTIDE SEQUENCE</scope>
    <source>
        <strain evidence="2">BT186</strain>
    </source>
</reference>
<keyword evidence="3" id="KW-1185">Reference proteome</keyword>
<accession>A0A939F0K2</accession>
<dbReference type="Proteomes" id="UP000664144">
    <property type="component" value="Unassembled WGS sequence"/>
</dbReference>
<evidence type="ECO:0000313" key="2">
    <source>
        <dbReference type="EMBL" id="MBO0360930.1"/>
    </source>
</evidence>
<protein>
    <submittedName>
        <fullName evidence="2">DUF4142 domain-containing protein</fullName>
    </submittedName>
</protein>
<dbReference type="Pfam" id="PF13628">
    <property type="entry name" value="DUF4142"/>
    <property type="match status" value="1"/>
</dbReference>
<dbReference type="EMBL" id="JAFLQZ010000026">
    <property type="protein sequence ID" value="MBO0360930.1"/>
    <property type="molecule type" value="Genomic_DNA"/>
</dbReference>
<evidence type="ECO:0000259" key="1">
    <source>
        <dbReference type="Pfam" id="PF13628"/>
    </source>
</evidence>
<organism evidence="2 3">
    <name type="scientific">Hymenobacter telluris</name>
    <dbReference type="NCBI Taxonomy" id="2816474"/>
    <lineage>
        <taxon>Bacteria</taxon>
        <taxon>Pseudomonadati</taxon>
        <taxon>Bacteroidota</taxon>
        <taxon>Cytophagia</taxon>
        <taxon>Cytophagales</taxon>
        <taxon>Hymenobacteraceae</taxon>
        <taxon>Hymenobacter</taxon>
    </lineage>
</organism>